<comment type="caution">
    <text evidence="1">The sequence shown here is derived from an EMBL/GenBank/DDBJ whole genome shotgun (WGS) entry which is preliminary data.</text>
</comment>
<keyword evidence="2" id="KW-1185">Reference proteome</keyword>
<dbReference type="InParanoid" id="A0A024GEL6"/>
<evidence type="ECO:0000313" key="1">
    <source>
        <dbReference type="EMBL" id="CCI45215.1"/>
    </source>
</evidence>
<evidence type="ECO:0000313" key="2">
    <source>
        <dbReference type="Proteomes" id="UP000053237"/>
    </source>
</evidence>
<dbReference type="AlphaFoldDB" id="A0A024GEL6"/>
<gene>
    <name evidence="1" type="ORF">BN9_060880</name>
</gene>
<reference evidence="1 2" key="1">
    <citation type="submission" date="2012-05" db="EMBL/GenBank/DDBJ databases">
        <title>Recombination and specialization in a pathogen metapopulation.</title>
        <authorList>
            <person name="Gardiner A."/>
            <person name="Kemen E."/>
            <person name="Schultz-Larsen T."/>
            <person name="MacLean D."/>
            <person name="Van Oosterhout C."/>
            <person name="Jones J.D.G."/>
        </authorList>
    </citation>
    <scope>NUCLEOTIDE SEQUENCE [LARGE SCALE GENOMIC DNA]</scope>
    <source>
        <strain evidence="1 2">Ac Nc2</strain>
    </source>
</reference>
<name>A0A024GEL6_9STRA</name>
<protein>
    <submittedName>
        <fullName evidence="1">Uncharacterized protein</fullName>
    </submittedName>
</protein>
<proteinExistence type="predicted"/>
<organism evidence="1 2">
    <name type="scientific">Albugo candida</name>
    <dbReference type="NCBI Taxonomy" id="65357"/>
    <lineage>
        <taxon>Eukaryota</taxon>
        <taxon>Sar</taxon>
        <taxon>Stramenopiles</taxon>
        <taxon>Oomycota</taxon>
        <taxon>Peronosporomycetes</taxon>
        <taxon>Albuginales</taxon>
        <taxon>Albuginaceae</taxon>
        <taxon>Albugo</taxon>
    </lineage>
</organism>
<dbReference type="Proteomes" id="UP000053237">
    <property type="component" value="Unassembled WGS sequence"/>
</dbReference>
<accession>A0A024GEL6</accession>
<sequence>MTPPTGIDLFCAERYDHMHSVVLAAQAALPGHKILFLVFLCFHIHAFLSTQAICKAQRSIKNARSTVDTYLCQPSRRQWFHISNSSRIDAGFRSNYFVIESFSLQCFYWNLVNECINHLRSQDRTNFDKQFAIPAQLFLVDFSTRTECWDWFCDVTSKICC</sequence>
<dbReference type="EMBL" id="CAIX01000092">
    <property type="protein sequence ID" value="CCI45215.1"/>
    <property type="molecule type" value="Genomic_DNA"/>
</dbReference>